<sequence>MDFEKPLHSRPVRPTPLVAETIEDILSKQLCIPERKIVLLPEAQLGIALENFTFRSNASAIQEFVDSVLDATQHELSSHRDAKSAKDILSVVEKKMEQTDALDALQKRAS</sequence>
<evidence type="ECO:0000313" key="2">
    <source>
        <dbReference type="Proteomes" id="UP001163321"/>
    </source>
</evidence>
<comment type="caution">
    <text evidence="1">The sequence shown here is derived from an EMBL/GenBank/DDBJ whole genome shotgun (WGS) entry which is preliminary data.</text>
</comment>
<keyword evidence="2" id="KW-1185">Reference proteome</keyword>
<gene>
    <name evidence="1" type="ORF">PsorP6_007755</name>
</gene>
<accession>A0ACC0W6Q1</accession>
<evidence type="ECO:0000313" key="1">
    <source>
        <dbReference type="EMBL" id="KAI9914414.1"/>
    </source>
</evidence>
<name>A0ACC0W6Q1_9STRA</name>
<proteinExistence type="predicted"/>
<reference evidence="1 2" key="1">
    <citation type="journal article" date="2022" name="bioRxiv">
        <title>The genome of the oomycete Peronosclerospora sorghi, a cosmopolitan pathogen of maize and sorghum, is inflated with dispersed pseudogenes.</title>
        <authorList>
            <person name="Fletcher K."/>
            <person name="Martin F."/>
            <person name="Isakeit T."/>
            <person name="Cavanaugh K."/>
            <person name="Magill C."/>
            <person name="Michelmore R."/>
        </authorList>
    </citation>
    <scope>NUCLEOTIDE SEQUENCE [LARGE SCALE GENOMIC DNA]</scope>
    <source>
        <strain evidence="1">P6</strain>
    </source>
</reference>
<dbReference type="EMBL" id="CM047582">
    <property type="protein sequence ID" value="KAI9914414.1"/>
    <property type="molecule type" value="Genomic_DNA"/>
</dbReference>
<organism evidence="1 2">
    <name type="scientific">Peronosclerospora sorghi</name>
    <dbReference type="NCBI Taxonomy" id="230839"/>
    <lineage>
        <taxon>Eukaryota</taxon>
        <taxon>Sar</taxon>
        <taxon>Stramenopiles</taxon>
        <taxon>Oomycota</taxon>
        <taxon>Peronosporomycetes</taxon>
        <taxon>Peronosporales</taxon>
        <taxon>Peronosporaceae</taxon>
        <taxon>Peronosclerospora</taxon>
    </lineage>
</organism>
<dbReference type="Proteomes" id="UP001163321">
    <property type="component" value="Chromosome 3"/>
</dbReference>
<protein>
    <submittedName>
        <fullName evidence="1">Uncharacterized protein</fullName>
    </submittedName>
</protein>